<dbReference type="InterPro" id="IPR021720">
    <property type="entry name" value="Malectin_dom"/>
</dbReference>
<keyword evidence="19" id="KW-1185">Reference proteome</keyword>
<evidence type="ECO:0000256" key="15">
    <source>
        <dbReference type="ARBA" id="ARBA00048679"/>
    </source>
</evidence>
<comment type="catalytic activity">
    <reaction evidence="15">
        <text>L-seryl-[protein] + ATP = O-phospho-L-seryl-[protein] + ADP + H(+)</text>
        <dbReference type="Rhea" id="RHEA:17989"/>
        <dbReference type="Rhea" id="RHEA-COMP:9863"/>
        <dbReference type="Rhea" id="RHEA-COMP:11604"/>
        <dbReference type="ChEBI" id="CHEBI:15378"/>
        <dbReference type="ChEBI" id="CHEBI:29999"/>
        <dbReference type="ChEBI" id="CHEBI:30616"/>
        <dbReference type="ChEBI" id="CHEBI:83421"/>
        <dbReference type="ChEBI" id="CHEBI:456216"/>
        <dbReference type="EC" id="2.7.11.1"/>
    </reaction>
</comment>
<accession>A0AAE1ITT4</accession>
<evidence type="ECO:0000256" key="16">
    <source>
        <dbReference type="SAM" id="Phobius"/>
    </source>
</evidence>
<dbReference type="GO" id="GO:0005524">
    <property type="term" value="F:ATP binding"/>
    <property type="evidence" value="ECO:0007669"/>
    <property type="project" value="UniProtKB-KW"/>
</dbReference>
<dbReference type="GO" id="GO:0004674">
    <property type="term" value="F:protein serine/threonine kinase activity"/>
    <property type="evidence" value="ECO:0007669"/>
    <property type="project" value="UniProtKB-KW"/>
</dbReference>
<keyword evidence="3" id="KW-0723">Serine/threonine-protein kinase</keyword>
<evidence type="ECO:0000256" key="4">
    <source>
        <dbReference type="ARBA" id="ARBA00022553"/>
    </source>
</evidence>
<dbReference type="PANTHER" id="PTHR48006:SF60">
    <property type="entry name" value="PROTEIN KINASE DOMAIN-CONTAINING PROTEIN"/>
    <property type="match status" value="1"/>
</dbReference>
<dbReference type="AlphaFoldDB" id="A0AAE1ITT4"/>
<keyword evidence="11 16" id="KW-0472">Membrane</keyword>
<keyword evidence="9" id="KW-0547">Nucleotide-binding</keyword>
<dbReference type="FunFam" id="3.80.10.10:FF:000838">
    <property type="entry name" value="Probable LRR receptor-like serine/threonine-protein kinase At1g53440"/>
    <property type="match status" value="1"/>
</dbReference>
<dbReference type="Proteomes" id="UP001293593">
    <property type="component" value="Unassembled WGS sequence"/>
</dbReference>
<evidence type="ECO:0000256" key="6">
    <source>
        <dbReference type="ARBA" id="ARBA00022679"/>
    </source>
</evidence>
<evidence type="ECO:0000256" key="10">
    <source>
        <dbReference type="ARBA" id="ARBA00022840"/>
    </source>
</evidence>
<dbReference type="Pfam" id="PF11721">
    <property type="entry name" value="Malectin"/>
    <property type="match status" value="1"/>
</dbReference>
<dbReference type="InterPro" id="IPR001611">
    <property type="entry name" value="Leu-rich_rpt"/>
</dbReference>
<protein>
    <recommendedName>
        <fullName evidence="2">non-specific serine/threonine protein kinase</fullName>
        <ecNumber evidence="2">2.7.11.1</ecNumber>
    </recommendedName>
</protein>
<comment type="caution">
    <text evidence="18">The sequence shown here is derived from an EMBL/GenBank/DDBJ whole genome shotgun (WGS) entry which is preliminary data.</text>
</comment>
<evidence type="ECO:0000256" key="11">
    <source>
        <dbReference type="ARBA" id="ARBA00023136"/>
    </source>
</evidence>
<keyword evidence="12" id="KW-0675">Receptor</keyword>
<keyword evidence="7" id="KW-0732">Signal</keyword>
<reference evidence="18" key="1">
    <citation type="submission" date="2023-10" db="EMBL/GenBank/DDBJ databases">
        <title>Chromosome-level genome of the transformable northern wattle, Acacia crassicarpa.</title>
        <authorList>
            <person name="Massaro I."/>
            <person name="Sinha N.R."/>
            <person name="Poethig S."/>
            <person name="Leichty A.R."/>
        </authorList>
    </citation>
    <scope>NUCLEOTIDE SEQUENCE</scope>
    <source>
        <strain evidence="18">Acra3RX</strain>
        <tissue evidence="18">Leaf</tissue>
    </source>
</reference>
<evidence type="ECO:0000256" key="5">
    <source>
        <dbReference type="ARBA" id="ARBA00022614"/>
    </source>
</evidence>
<evidence type="ECO:0000256" key="1">
    <source>
        <dbReference type="ARBA" id="ARBA00004479"/>
    </source>
</evidence>
<dbReference type="Gene3D" id="2.60.120.430">
    <property type="entry name" value="Galactose-binding lectin"/>
    <property type="match status" value="1"/>
</dbReference>
<dbReference type="InterPro" id="IPR032675">
    <property type="entry name" value="LRR_dom_sf"/>
</dbReference>
<evidence type="ECO:0000256" key="8">
    <source>
        <dbReference type="ARBA" id="ARBA00022737"/>
    </source>
</evidence>
<dbReference type="InterPro" id="IPR051824">
    <property type="entry name" value="LRR_Rcpt-Like_S/T_Kinase"/>
</dbReference>
<sequence length="652" mass="72117">MELLTSSSKLFYLFILGCFAFSSFYAQLIPDDEVKVLKAISSKIENLNWNVTSRSCIDGGFKNETIDQNSIIRNVTCNCSFQSGTICHVTNIQLKGLNLSGVLASEFDDLTQLQELDFSRNYLNGTIPKDFAKLPLIKLSLLGNRISGSIPTEISNISTLEELVLEDNLLEGTLPSSLGKLKHLRRLLLSANNLSGTIPESYNNLKKLEDFRLDGNSMSGKLPNFIGNWTQLERLDLQGTSMEGPIPPTIALLTNLIELRISDLRGQPTMTFPNLKNLKSLKYLVLRNCSISGSIPHYIGEMESLSMIDLSFNNLTGNIPDQIQELEKLNYMFLTENSLSGEIPGWILKTKENLDLSYNNFSKTSAPICQFNDINLASSLSSSANTSLTCLKKNLPCEGNPKYHSLFINCGGPKMDYKGNEYESDLNQDGISYFYLRDKWAYSSTGLYFGNSDADYVATNTFSLNITGHDLYQTARLSPSSLKYHGLCLLNGNYNVKLHFAEIMFSNDQTFSSLGRRIFDVSIQGRKYLNEFNIMEEAGGVGKGIIKDFNVDVNDNSLEIHLYWAGKGTTAIPNRGVYGPLISAISITPNFKVPAKGLSGGTIAGIVVAVICVIFILILFVLGKMGFLGRKNHGNKGKIKINNQTGVSDDEV</sequence>
<dbReference type="GO" id="GO:0016020">
    <property type="term" value="C:membrane"/>
    <property type="evidence" value="ECO:0007669"/>
    <property type="project" value="UniProtKB-SubCell"/>
</dbReference>
<evidence type="ECO:0000256" key="14">
    <source>
        <dbReference type="ARBA" id="ARBA00047899"/>
    </source>
</evidence>
<keyword evidence="8" id="KW-0677">Repeat</keyword>
<feature type="domain" description="Malectin" evidence="17">
    <location>
        <begin position="405"/>
        <end position="585"/>
    </location>
</feature>
<comment type="catalytic activity">
    <reaction evidence="14">
        <text>L-threonyl-[protein] + ATP = O-phospho-L-threonyl-[protein] + ADP + H(+)</text>
        <dbReference type="Rhea" id="RHEA:46608"/>
        <dbReference type="Rhea" id="RHEA-COMP:11060"/>
        <dbReference type="Rhea" id="RHEA-COMP:11605"/>
        <dbReference type="ChEBI" id="CHEBI:15378"/>
        <dbReference type="ChEBI" id="CHEBI:30013"/>
        <dbReference type="ChEBI" id="CHEBI:30616"/>
        <dbReference type="ChEBI" id="CHEBI:61977"/>
        <dbReference type="ChEBI" id="CHEBI:456216"/>
        <dbReference type="EC" id="2.7.11.1"/>
    </reaction>
</comment>
<keyword evidence="6" id="KW-0808">Transferase</keyword>
<dbReference type="Gene3D" id="3.80.10.10">
    <property type="entry name" value="Ribonuclease Inhibitor"/>
    <property type="match status" value="3"/>
</dbReference>
<evidence type="ECO:0000256" key="7">
    <source>
        <dbReference type="ARBA" id="ARBA00022729"/>
    </source>
</evidence>
<keyword evidence="4" id="KW-0597">Phosphoprotein</keyword>
<keyword evidence="16" id="KW-0812">Transmembrane</keyword>
<keyword evidence="13" id="KW-0325">Glycoprotein</keyword>
<proteinExistence type="predicted"/>
<comment type="subcellular location">
    <subcellularLocation>
        <location evidence="1">Membrane</location>
        <topology evidence="1">Single-pass type I membrane protein</topology>
    </subcellularLocation>
</comment>
<feature type="transmembrane region" description="Helical" evidence="16">
    <location>
        <begin position="598"/>
        <end position="622"/>
    </location>
</feature>
<dbReference type="FunFam" id="3.80.10.10:FF:000433">
    <property type="entry name" value="Putative LRR receptor-like serine/threonine-protein kinase isoform A"/>
    <property type="match status" value="1"/>
</dbReference>
<evidence type="ECO:0000256" key="2">
    <source>
        <dbReference type="ARBA" id="ARBA00012513"/>
    </source>
</evidence>
<name>A0AAE1ITT4_9FABA</name>
<dbReference type="Pfam" id="PF00560">
    <property type="entry name" value="LRR_1"/>
    <property type="match status" value="3"/>
</dbReference>
<evidence type="ECO:0000256" key="12">
    <source>
        <dbReference type="ARBA" id="ARBA00023170"/>
    </source>
</evidence>
<keyword evidence="10" id="KW-0067">ATP-binding</keyword>
<dbReference type="EMBL" id="JAWXYG010000013">
    <property type="protein sequence ID" value="KAK4255943.1"/>
    <property type="molecule type" value="Genomic_DNA"/>
</dbReference>
<dbReference type="FunFam" id="3.80.10.10:FF:000041">
    <property type="entry name" value="LRR receptor-like serine/threonine-protein kinase ERECTA"/>
    <property type="match status" value="1"/>
</dbReference>
<dbReference type="EC" id="2.7.11.1" evidence="2"/>
<evidence type="ECO:0000256" key="3">
    <source>
        <dbReference type="ARBA" id="ARBA00022527"/>
    </source>
</evidence>
<evidence type="ECO:0000256" key="9">
    <source>
        <dbReference type="ARBA" id="ARBA00022741"/>
    </source>
</evidence>
<dbReference type="FunFam" id="2.60.120.430:FF:000004">
    <property type="entry name" value="Putative leucine-rich repeat receptor-like serine/threonine-protein kinase"/>
    <property type="match status" value="1"/>
</dbReference>
<keyword evidence="3" id="KW-0418">Kinase</keyword>
<keyword evidence="16" id="KW-1133">Transmembrane helix</keyword>
<evidence type="ECO:0000313" key="19">
    <source>
        <dbReference type="Proteomes" id="UP001293593"/>
    </source>
</evidence>
<dbReference type="Pfam" id="PF13855">
    <property type="entry name" value="LRR_8"/>
    <property type="match status" value="1"/>
</dbReference>
<evidence type="ECO:0000259" key="17">
    <source>
        <dbReference type="Pfam" id="PF11721"/>
    </source>
</evidence>
<gene>
    <name evidence="18" type="ORF">QN277_008868</name>
</gene>
<dbReference type="SUPFAM" id="SSF52047">
    <property type="entry name" value="RNI-like"/>
    <property type="match status" value="1"/>
</dbReference>
<keyword evidence="5" id="KW-0433">Leucine-rich repeat</keyword>
<dbReference type="PANTHER" id="PTHR48006">
    <property type="entry name" value="LEUCINE-RICH REPEAT-CONTAINING PROTEIN DDB_G0281931-RELATED"/>
    <property type="match status" value="1"/>
</dbReference>
<organism evidence="18 19">
    <name type="scientific">Acacia crassicarpa</name>
    <name type="common">northern wattle</name>
    <dbReference type="NCBI Taxonomy" id="499986"/>
    <lineage>
        <taxon>Eukaryota</taxon>
        <taxon>Viridiplantae</taxon>
        <taxon>Streptophyta</taxon>
        <taxon>Embryophyta</taxon>
        <taxon>Tracheophyta</taxon>
        <taxon>Spermatophyta</taxon>
        <taxon>Magnoliopsida</taxon>
        <taxon>eudicotyledons</taxon>
        <taxon>Gunneridae</taxon>
        <taxon>Pentapetalae</taxon>
        <taxon>rosids</taxon>
        <taxon>fabids</taxon>
        <taxon>Fabales</taxon>
        <taxon>Fabaceae</taxon>
        <taxon>Caesalpinioideae</taxon>
        <taxon>mimosoid clade</taxon>
        <taxon>Acacieae</taxon>
        <taxon>Acacia</taxon>
    </lineage>
</organism>
<evidence type="ECO:0000313" key="18">
    <source>
        <dbReference type="EMBL" id="KAK4255943.1"/>
    </source>
</evidence>
<evidence type="ECO:0000256" key="13">
    <source>
        <dbReference type="ARBA" id="ARBA00023180"/>
    </source>
</evidence>